<dbReference type="HOGENOM" id="CLU_1113080_0_0_1"/>
<evidence type="ECO:0000313" key="1">
    <source>
        <dbReference type="EnsemblProtists" id="EOD30091"/>
    </source>
</evidence>
<proteinExistence type="predicted"/>
<dbReference type="RefSeq" id="XP_005782520.1">
    <property type="nucleotide sequence ID" value="XM_005782463.1"/>
</dbReference>
<evidence type="ECO:0008006" key="3">
    <source>
        <dbReference type="Google" id="ProtNLM"/>
    </source>
</evidence>
<dbReference type="Gene3D" id="2.60.120.650">
    <property type="entry name" value="Cupin"/>
    <property type="match status" value="1"/>
</dbReference>
<reference evidence="1" key="2">
    <citation type="submission" date="2024-10" db="UniProtKB">
        <authorList>
            <consortium name="EnsemblProtists"/>
        </authorList>
    </citation>
    <scope>IDENTIFICATION</scope>
</reference>
<dbReference type="Proteomes" id="UP000013827">
    <property type="component" value="Unassembled WGS sequence"/>
</dbReference>
<protein>
    <recommendedName>
        <fullName evidence="3">JmjC domain-containing protein</fullName>
    </recommendedName>
</protein>
<dbReference type="GeneID" id="17275365"/>
<reference evidence="2" key="1">
    <citation type="journal article" date="2013" name="Nature">
        <title>Pan genome of the phytoplankton Emiliania underpins its global distribution.</title>
        <authorList>
            <person name="Read B.A."/>
            <person name="Kegel J."/>
            <person name="Klute M.J."/>
            <person name="Kuo A."/>
            <person name="Lefebvre S.C."/>
            <person name="Maumus F."/>
            <person name="Mayer C."/>
            <person name="Miller J."/>
            <person name="Monier A."/>
            <person name="Salamov A."/>
            <person name="Young J."/>
            <person name="Aguilar M."/>
            <person name="Claverie J.M."/>
            <person name="Frickenhaus S."/>
            <person name="Gonzalez K."/>
            <person name="Herman E.K."/>
            <person name="Lin Y.C."/>
            <person name="Napier J."/>
            <person name="Ogata H."/>
            <person name="Sarno A.F."/>
            <person name="Shmutz J."/>
            <person name="Schroeder D."/>
            <person name="de Vargas C."/>
            <person name="Verret F."/>
            <person name="von Dassow P."/>
            <person name="Valentin K."/>
            <person name="Van de Peer Y."/>
            <person name="Wheeler G."/>
            <person name="Dacks J.B."/>
            <person name="Delwiche C.F."/>
            <person name="Dyhrman S.T."/>
            <person name="Glockner G."/>
            <person name="John U."/>
            <person name="Richards T."/>
            <person name="Worden A.Z."/>
            <person name="Zhang X."/>
            <person name="Grigoriev I.V."/>
            <person name="Allen A.E."/>
            <person name="Bidle K."/>
            <person name="Borodovsky M."/>
            <person name="Bowler C."/>
            <person name="Brownlee C."/>
            <person name="Cock J.M."/>
            <person name="Elias M."/>
            <person name="Gladyshev V.N."/>
            <person name="Groth M."/>
            <person name="Guda C."/>
            <person name="Hadaegh A."/>
            <person name="Iglesias-Rodriguez M.D."/>
            <person name="Jenkins J."/>
            <person name="Jones B.M."/>
            <person name="Lawson T."/>
            <person name="Leese F."/>
            <person name="Lindquist E."/>
            <person name="Lobanov A."/>
            <person name="Lomsadze A."/>
            <person name="Malik S.B."/>
            <person name="Marsh M.E."/>
            <person name="Mackinder L."/>
            <person name="Mock T."/>
            <person name="Mueller-Roeber B."/>
            <person name="Pagarete A."/>
            <person name="Parker M."/>
            <person name="Probert I."/>
            <person name="Quesneville H."/>
            <person name="Raines C."/>
            <person name="Rensing S.A."/>
            <person name="Riano-Pachon D.M."/>
            <person name="Richier S."/>
            <person name="Rokitta S."/>
            <person name="Shiraiwa Y."/>
            <person name="Soanes D.M."/>
            <person name="van der Giezen M."/>
            <person name="Wahlund T.M."/>
            <person name="Williams B."/>
            <person name="Wilson W."/>
            <person name="Wolfe G."/>
            <person name="Wurch L.L."/>
        </authorList>
    </citation>
    <scope>NUCLEOTIDE SEQUENCE</scope>
</reference>
<dbReference type="KEGG" id="ehx:EMIHUDRAFT_203552"/>
<dbReference type="eggNOG" id="ENOG502SH0I">
    <property type="taxonomic scope" value="Eukaryota"/>
</dbReference>
<evidence type="ECO:0000313" key="2">
    <source>
        <dbReference type="Proteomes" id="UP000013827"/>
    </source>
</evidence>
<accession>A0A0D3K2V6</accession>
<dbReference type="SUPFAM" id="SSF51197">
    <property type="entry name" value="Clavaminate synthase-like"/>
    <property type="match status" value="1"/>
</dbReference>
<sequence>MANLPLTLPELSPPLPPSWYEAPFVIRSEPASLPGASLEVLEHLSSSWRAHAEFYPRGARSAAASALRLAPRRSLRRLRQGDASGAYALLPVPPRRWPQLLAAAGVEEPPFVAEARRRPEEECASAVGHANLRGRKAWTLCPPNQTRGGGCLEATLGPRDQLFFPRGWRHATATLDAGSASASRLLVTPPDAPLFGAAVQDHCTRGLALSRGSYEVLCAALAPCLRRLMAGQWTQDGLDSQRADSARILA</sequence>
<dbReference type="AlphaFoldDB" id="A0A0D3K2V6"/>
<dbReference type="EnsemblProtists" id="EOD30091">
    <property type="protein sequence ID" value="EOD30091"/>
    <property type="gene ID" value="EMIHUDRAFT_203552"/>
</dbReference>
<dbReference type="PaxDb" id="2903-EOD30091"/>
<name>A0A0D3K2V6_EMIH1</name>
<organism evidence="1 2">
    <name type="scientific">Emiliania huxleyi (strain CCMP1516)</name>
    <dbReference type="NCBI Taxonomy" id="280463"/>
    <lineage>
        <taxon>Eukaryota</taxon>
        <taxon>Haptista</taxon>
        <taxon>Haptophyta</taxon>
        <taxon>Prymnesiophyceae</taxon>
        <taxon>Isochrysidales</taxon>
        <taxon>Noelaerhabdaceae</taxon>
        <taxon>Emiliania</taxon>
    </lineage>
</organism>
<keyword evidence="2" id="KW-1185">Reference proteome</keyword>